<accession>K9VF02</accession>
<gene>
    <name evidence="1" type="ORF">Osc7112_1561</name>
</gene>
<proteinExistence type="predicted"/>
<evidence type="ECO:0000313" key="1">
    <source>
        <dbReference type="EMBL" id="AFZ06079.1"/>
    </source>
</evidence>
<organism evidence="1 2">
    <name type="scientific">Phormidium nigroviride PCC 7112</name>
    <dbReference type="NCBI Taxonomy" id="179408"/>
    <lineage>
        <taxon>Bacteria</taxon>
        <taxon>Bacillati</taxon>
        <taxon>Cyanobacteriota</taxon>
        <taxon>Cyanophyceae</taxon>
        <taxon>Oscillatoriophycideae</taxon>
        <taxon>Oscillatoriales</taxon>
        <taxon>Oscillatoriaceae</taxon>
        <taxon>Phormidium</taxon>
    </lineage>
</organism>
<protein>
    <submittedName>
        <fullName evidence="1">Uncharacterized protein</fullName>
    </submittedName>
</protein>
<reference evidence="1 2" key="1">
    <citation type="submission" date="2012-05" db="EMBL/GenBank/DDBJ databases">
        <title>Finished chromosome of genome of Oscillatoria sp. PCC 7112.</title>
        <authorList>
            <consortium name="US DOE Joint Genome Institute"/>
            <person name="Gugger M."/>
            <person name="Coursin T."/>
            <person name="Rippka R."/>
            <person name="Tandeau De Marsac N."/>
            <person name="Huntemann M."/>
            <person name="Wei C.-L."/>
            <person name="Han J."/>
            <person name="Detter J.C."/>
            <person name="Han C."/>
            <person name="Tapia R."/>
            <person name="Davenport K."/>
            <person name="Daligault H."/>
            <person name="Erkkila T."/>
            <person name="Gu W."/>
            <person name="Munk A.C.C."/>
            <person name="Teshima H."/>
            <person name="Xu Y."/>
            <person name="Chain P."/>
            <person name="Chen A."/>
            <person name="Krypides N."/>
            <person name="Mavromatis K."/>
            <person name="Markowitz V."/>
            <person name="Szeto E."/>
            <person name="Ivanova N."/>
            <person name="Mikhailova N."/>
            <person name="Ovchinnikova G."/>
            <person name="Pagani I."/>
            <person name="Pati A."/>
            <person name="Goodwin L."/>
            <person name="Peters L."/>
            <person name="Pitluck S."/>
            <person name="Woyke T."/>
            <person name="Kerfeld C."/>
        </authorList>
    </citation>
    <scope>NUCLEOTIDE SEQUENCE [LARGE SCALE GENOMIC DNA]</scope>
    <source>
        <strain evidence="1 2">PCC 7112</strain>
    </source>
</reference>
<name>K9VF02_9CYAN</name>
<dbReference type="KEGG" id="oni:Osc7112_1561"/>
<dbReference type="HOGENOM" id="CLU_3374930_0_0_3"/>
<dbReference type="EMBL" id="CP003614">
    <property type="protein sequence ID" value="AFZ06079.1"/>
    <property type="molecule type" value="Genomic_DNA"/>
</dbReference>
<evidence type="ECO:0000313" key="2">
    <source>
        <dbReference type="Proteomes" id="UP000010478"/>
    </source>
</evidence>
<sequence length="34" mass="4142" precursor="true">MSKYRTDKYDRTLSKIFQNNDTQQTTFARMVIHC</sequence>
<dbReference type="Proteomes" id="UP000010478">
    <property type="component" value="Chromosome"/>
</dbReference>
<dbReference type="AlphaFoldDB" id="K9VF02"/>
<keyword evidence="2" id="KW-1185">Reference proteome</keyword>